<dbReference type="PANTHER" id="PTHR42759">
    <property type="entry name" value="MOXR FAMILY PROTEIN"/>
    <property type="match status" value="1"/>
</dbReference>
<dbReference type="InterPro" id="IPR050764">
    <property type="entry name" value="CbbQ/NirQ/NorQ/GpvN"/>
</dbReference>
<dbReference type="Gene3D" id="1.10.8.80">
    <property type="entry name" value="Magnesium chelatase subunit I, C-Terminal domain"/>
    <property type="match status" value="1"/>
</dbReference>
<comment type="caution">
    <text evidence="2">The sequence shown here is derived from an EMBL/GenBank/DDBJ whole genome shotgun (WGS) entry which is preliminary data.</text>
</comment>
<feature type="non-terminal residue" evidence="2">
    <location>
        <position position="1"/>
    </location>
</feature>
<dbReference type="PANTHER" id="PTHR42759:SF5">
    <property type="entry name" value="METHANOL DEHYDROGENASE REGULATOR"/>
    <property type="match status" value="1"/>
</dbReference>
<dbReference type="AlphaFoldDB" id="A0A9J6P7J6"/>
<accession>A0A9J6P7J6</accession>
<evidence type="ECO:0000313" key="2">
    <source>
        <dbReference type="EMBL" id="MCM1992619.1"/>
    </source>
</evidence>
<feature type="domain" description="ChlI/MoxR AAA lid" evidence="1">
    <location>
        <begin position="1"/>
        <end position="51"/>
    </location>
</feature>
<proteinExistence type="predicted"/>
<organism evidence="2 3">
    <name type="scientific">Oceanirhabdus seepicola</name>
    <dbReference type="NCBI Taxonomy" id="2828781"/>
    <lineage>
        <taxon>Bacteria</taxon>
        <taxon>Bacillati</taxon>
        <taxon>Bacillota</taxon>
        <taxon>Clostridia</taxon>
        <taxon>Eubacteriales</taxon>
        <taxon>Clostridiaceae</taxon>
        <taxon>Oceanirhabdus</taxon>
    </lineage>
</organism>
<name>A0A9J6P7J6_9CLOT</name>
<evidence type="ECO:0000259" key="1">
    <source>
        <dbReference type="Pfam" id="PF17863"/>
    </source>
</evidence>
<keyword evidence="3" id="KW-1185">Reference proteome</keyword>
<dbReference type="EMBL" id="JAGSOJ010000006">
    <property type="protein sequence ID" value="MCM1992619.1"/>
    <property type="molecule type" value="Genomic_DNA"/>
</dbReference>
<reference evidence="2" key="2">
    <citation type="submission" date="2021-04" db="EMBL/GenBank/DDBJ databases">
        <authorList>
            <person name="Dong X."/>
        </authorList>
    </citation>
    <scope>NUCLEOTIDE SEQUENCE</scope>
    <source>
        <strain evidence="2">ZWT</strain>
    </source>
</reference>
<evidence type="ECO:0000313" key="3">
    <source>
        <dbReference type="Proteomes" id="UP001056429"/>
    </source>
</evidence>
<dbReference type="Pfam" id="PF17863">
    <property type="entry name" value="AAA_lid_2"/>
    <property type="match status" value="1"/>
</dbReference>
<dbReference type="Proteomes" id="UP001056429">
    <property type="component" value="Unassembled WGS sequence"/>
</dbReference>
<sequence>ELGCSPRASLALMKASQAHAAIMGRDYVIPEDVKAMAVHVLSHRLILKNDMSIGVDASEKAVQDILSSINTPLEEI</sequence>
<gene>
    <name evidence="2" type="ORF">KDK92_23130</name>
</gene>
<protein>
    <submittedName>
        <fullName evidence="2">Magnesium chelatase</fullName>
    </submittedName>
</protein>
<reference evidence="2" key="1">
    <citation type="journal article" date="2021" name="mSystems">
        <title>Bacteria and Archaea Synergistically Convert Glycine Betaine to Biogenic Methane in the Formosa Cold Seep of the South China Sea.</title>
        <authorList>
            <person name="Li L."/>
            <person name="Zhang W."/>
            <person name="Zhang S."/>
            <person name="Song L."/>
            <person name="Sun Q."/>
            <person name="Zhang H."/>
            <person name="Xiang H."/>
            <person name="Dong X."/>
        </authorList>
    </citation>
    <scope>NUCLEOTIDE SEQUENCE</scope>
    <source>
        <strain evidence="2">ZWT</strain>
    </source>
</reference>
<dbReference type="InterPro" id="IPR041628">
    <property type="entry name" value="ChlI/MoxR_AAA_lid"/>
</dbReference>
<dbReference type="RefSeq" id="WP_420852357.1">
    <property type="nucleotide sequence ID" value="NZ_JAGSOJ010000006.1"/>
</dbReference>